<keyword evidence="2" id="KW-1185">Reference proteome</keyword>
<dbReference type="RefSeq" id="WP_306208457.1">
    <property type="nucleotide sequence ID" value="NZ_CP132353.1"/>
</dbReference>
<sequence length="127" mass="14334">MTDRIRQYVTGEVLSSHAARFRSPARREVKFLFSKLQDLVPTNHDCYLTACNGSLCIIDRYRPAVAGSRVLIELNGKCDWAKVRLHPHQMVTDDGEIIQGEQLDEVTVIGVAIREVVSTYLHARPSL</sequence>
<evidence type="ECO:0000313" key="2">
    <source>
        <dbReference type="Proteomes" id="UP001228139"/>
    </source>
</evidence>
<reference evidence="1 2" key="1">
    <citation type="submission" date="2023-07" db="EMBL/GenBank/DDBJ databases">
        <title>Pathogenic bacteria of pear tree diseases.</title>
        <authorList>
            <person name="Zhang Z."/>
            <person name="He L."/>
            <person name="Huang R."/>
        </authorList>
    </citation>
    <scope>NUCLEOTIDE SEQUENCE [LARGE SCALE GENOMIC DNA]</scope>
    <source>
        <strain evidence="1 2">DE2</strain>
    </source>
</reference>
<dbReference type="Proteomes" id="UP001228139">
    <property type="component" value="Chromosome"/>
</dbReference>
<protein>
    <submittedName>
        <fullName evidence="1">Uncharacterized protein</fullName>
    </submittedName>
</protein>
<organism evidence="1 2">
    <name type="scientific">Erwinia pyri</name>
    <dbReference type="NCBI Taxonomy" id="3062598"/>
    <lineage>
        <taxon>Bacteria</taxon>
        <taxon>Pseudomonadati</taxon>
        <taxon>Pseudomonadota</taxon>
        <taxon>Gammaproteobacteria</taxon>
        <taxon>Enterobacterales</taxon>
        <taxon>Erwiniaceae</taxon>
        <taxon>Erwinia</taxon>
    </lineage>
</organism>
<dbReference type="EMBL" id="CP132353">
    <property type="protein sequence ID" value="WLS78517.1"/>
    <property type="molecule type" value="Genomic_DNA"/>
</dbReference>
<evidence type="ECO:0000313" key="1">
    <source>
        <dbReference type="EMBL" id="WLS78517.1"/>
    </source>
</evidence>
<accession>A0AA50HMG9</accession>
<dbReference type="KEGG" id="epi:Q3V30_19015"/>
<dbReference type="AlphaFoldDB" id="A0AA50HMG9"/>
<proteinExistence type="predicted"/>
<gene>
    <name evidence="1" type="ORF">Q3V30_19015</name>
</gene>
<name>A0AA50HMG9_9GAMM</name>